<organism evidence="9">
    <name type="scientific">hydrothermal vent metagenome</name>
    <dbReference type="NCBI Taxonomy" id="652676"/>
    <lineage>
        <taxon>unclassified sequences</taxon>
        <taxon>metagenomes</taxon>
        <taxon>ecological metagenomes</taxon>
    </lineage>
</organism>
<accession>A0A3B1CA79</accession>
<dbReference type="InterPro" id="IPR050925">
    <property type="entry name" value="Rhomboid_protease_S54"/>
</dbReference>
<keyword evidence="3 7" id="KW-0812">Transmembrane</keyword>
<reference evidence="9" key="1">
    <citation type="submission" date="2018-06" db="EMBL/GenBank/DDBJ databases">
        <authorList>
            <person name="Zhirakovskaya E."/>
        </authorList>
    </citation>
    <scope>NUCLEOTIDE SEQUENCE</scope>
</reference>
<evidence type="ECO:0000256" key="4">
    <source>
        <dbReference type="ARBA" id="ARBA00022801"/>
    </source>
</evidence>
<keyword evidence="6 7" id="KW-0472">Membrane</keyword>
<dbReference type="GO" id="GO:0004252">
    <property type="term" value="F:serine-type endopeptidase activity"/>
    <property type="evidence" value="ECO:0007669"/>
    <property type="project" value="InterPro"/>
</dbReference>
<evidence type="ECO:0000259" key="8">
    <source>
        <dbReference type="Pfam" id="PF01694"/>
    </source>
</evidence>
<dbReference type="AlphaFoldDB" id="A0A3B1CA79"/>
<evidence type="ECO:0000256" key="3">
    <source>
        <dbReference type="ARBA" id="ARBA00022692"/>
    </source>
</evidence>
<dbReference type="InterPro" id="IPR035952">
    <property type="entry name" value="Rhomboid-like_sf"/>
</dbReference>
<dbReference type="SUPFAM" id="SSF144091">
    <property type="entry name" value="Rhomboid-like"/>
    <property type="match status" value="1"/>
</dbReference>
<evidence type="ECO:0000256" key="6">
    <source>
        <dbReference type="ARBA" id="ARBA00023136"/>
    </source>
</evidence>
<evidence type="ECO:0000313" key="9">
    <source>
        <dbReference type="EMBL" id="VAX27119.1"/>
    </source>
</evidence>
<feature type="transmembrane region" description="Helical" evidence="7">
    <location>
        <begin position="127"/>
        <end position="147"/>
    </location>
</feature>
<feature type="transmembrane region" description="Helical" evidence="7">
    <location>
        <begin position="101"/>
        <end position="121"/>
    </location>
</feature>
<feature type="domain" description="Peptidase S54 rhomboid" evidence="8">
    <location>
        <begin position="65"/>
        <end position="215"/>
    </location>
</feature>
<keyword evidence="9" id="KW-0645">Protease</keyword>
<evidence type="ECO:0000256" key="1">
    <source>
        <dbReference type="ARBA" id="ARBA00004141"/>
    </source>
</evidence>
<keyword evidence="4" id="KW-0378">Hydrolase</keyword>
<dbReference type="PANTHER" id="PTHR43731:SF14">
    <property type="entry name" value="PRESENILIN-ASSOCIATED RHOMBOID-LIKE PROTEIN, MITOCHONDRIAL"/>
    <property type="match status" value="1"/>
</dbReference>
<feature type="transmembrane region" description="Helical" evidence="7">
    <location>
        <begin position="12"/>
        <end position="30"/>
    </location>
</feature>
<sequence>MIPFKDENPTRTFPFFTITIIVLNVLVFFVEMFHPSGMKALVYKYGAIPRNLLSMSDNQQVPAILTIFTSMFMHGGLLHISGNMLYLWIFGNNIEDRLGHFRFLLFYMLSGIVAVYANAIASPSSQIPMIGASGAVSGILGAYLLLYPQARVHTLIFFGFFIQIIRVPALLVIGLWGFIQVISGIISKGQAAQGGVAWFAHIGGFLFGLLTIYLWVPEKRRRD</sequence>
<evidence type="ECO:0000256" key="5">
    <source>
        <dbReference type="ARBA" id="ARBA00022989"/>
    </source>
</evidence>
<dbReference type="GO" id="GO:0006508">
    <property type="term" value="P:proteolysis"/>
    <property type="evidence" value="ECO:0007669"/>
    <property type="project" value="UniProtKB-KW"/>
</dbReference>
<comment type="subcellular location">
    <subcellularLocation>
        <location evidence="1">Membrane</location>
        <topology evidence="1">Multi-pass membrane protein</topology>
    </subcellularLocation>
</comment>
<dbReference type="GO" id="GO:0016020">
    <property type="term" value="C:membrane"/>
    <property type="evidence" value="ECO:0007669"/>
    <property type="project" value="UniProtKB-SubCell"/>
</dbReference>
<dbReference type="EMBL" id="UOGH01000026">
    <property type="protein sequence ID" value="VAX27119.1"/>
    <property type="molecule type" value="Genomic_DNA"/>
</dbReference>
<evidence type="ECO:0000256" key="2">
    <source>
        <dbReference type="ARBA" id="ARBA00009045"/>
    </source>
</evidence>
<keyword evidence="5 7" id="KW-1133">Transmembrane helix</keyword>
<feature type="transmembrane region" description="Helical" evidence="7">
    <location>
        <begin position="63"/>
        <end position="89"/>
    </location>
</feature>
<dbReference type="FunFam" id="1.20.1540.10:FF:000027">
    <property type="entry name" value="Rhomboid family intramembrane serine protease"/>
    <property type="match status" value="1"/>
</dbReference>
<protein>
    <submittedName>
        <fullName evidence="9">FIG056164: rhomboid family serine protease</fullName>
    </submittedName>
</protein>
<evidence type="ECO:0000256" key="7">
    <source>
        <dbReference type="SAM" id="Phobius"/>
    </source>
</evidence>
<dbReference type="PANTHER" id="PTHR43731">
    <property type="entry name" value="RHOMBOID PROTEASE"/>
    <property type="match status" value="1"/>
</dbReference>
<feature type="transmembrane region" description="Helical" evidence="7">
    <location>
        <begin position="196"/>
        <end position="216"/>
    </location>
</feature>
<dbReference type="InterPro" id="IPR022764">
    <property type="entry name" value="Peptidase_S54_rhomboid_dom"/>
</dbReference>
<comment type="similarity">
    <text evidence="2">Belongs to the peptidase S54 family.</text>
</comment>
<name>A0A3B1CA79_9ZZZZ</name>
<proteinExistence type="inferred from homology"/>
<feature type="transmembrane region" description="Helical" evidence="7">
    <location>
        <begin position="154"/>
        <end position="176"/>
    </location>
</feature>
<gene>
    <name evidence="9" type="ORF">MNBD_NITROSPIRAE02-655</name>
</gene>
<dbReference type="Gene3D" id="1.20.1540.10">
    <property type="entry name" value="Rhomboid-like"/>
    <property type="match status" value="1"/>
</dbReference>
<dbReference type="Pfam" id="PF01694">
    <property type="entry name" value="Rhomboid"/>
    <property type="match status" value="1"/>
</dbReference>